<keyword evidence="10" id="KW-1133">Transmembrane helix</keyword>
<comment type="subcellular location">
    <subcellularLocation>
        <location evidence="1 14">Mitochondrion inner membrane</location>
        <topology evidence="1 14">Single-pass membrane protein</topology>
    </subcellularLocation>
</comment>
<reference evidence="15 16" key="1">
    <citation type="journal article" date="2017" name="Gigascience">
        <title>Draft genome of the honey bee ectoparasitic mite, Tropilaelaps mercedesae, is shaped by the parasitic life history.</title>
        <authorList>
            <person name="Dong X."/>
            <person name="Armstrong S.D."/>
            <person name="Xia D."/>
            <person name="Makepeace B.L."/>
            <person name="Darby A.C."/>
            <person name="Kadowaki T."/>
        </authorList>
    </citation>
    <scope>NUCLEOTIDE SEQUENCE [LARGE SCALE GENOMIC DNA]</scope>
    <source>
        <strain evidence="15">Wuxi-XJTLU</strain>
    </source>
</reference>
<proteinExistence type="inferred from homology"/>
<comment type="subunit">
    <text evidence="14">Component of the uniplex complex. Interacts (via the transmembrane region) with MCU (via the first transmembrane region); the interaction is direct.</text>
</comment>
<evidence type="ECO:0000256" key="14">
    <source>
        <dbReference type="RuleBase" id="RU369077"/>
    </source>
</evidence>
<dbReference type="GO" id="GO:1990246">
    <property type="term" value="C:uniplex complex"/>
    <property type="evidence" value="ECO:0007669"/>
    <property type="project" value="UniProtKB-UniRule"/>
</dbReference>
<keyword evidence="9 14" id="KW-0809">Transit peptide</keyword>
<dbReference type="Proteomes" id="UP000192247">
    <property type="component" value="Unassembled WGS sequence"/>
</dbReference>
<dbReference type="AlphaFoldDB" id="A0A1V9X1S2"/>
<keyword evidence="16" id="KW-1185">Reference proteome</keyword>
<evidence type="ECO:0000256" key="12">
    <source>
        <dbReference type="ARBA" id="ARBA00023128"/>
    </source>
</evidence>
<evidence type="ECO:0000256" key="8">
    <source>
        <dbReference type="ARBA" id="ARBA00022837"/>
    </source>
</evidence>
<dbReference type="OrthoDB" id="10039145at2759"/>
<evidence type="ECO:0000256" key="4">
    <source>
        <dbReference type="ARBA" id="ARBA00022448"/>
    </source>
</evidence>
<dbReference type="PANTHER" id="PTHR33904">
    <property type="entry name" value="ESSENTIAL MCU REGULATOR, MITOCHONDRIAL"/>
    <property type="match status" value="1"/>
</dbReference>
<dbReference type="STRING" id="418985.A0A1V9X1S2"/>
<keyword evidence="13" id="KW-0472">Membrane</keyword>
<sequence>MSLGGLFQVFGRQLNRAFQVKPYEGTVATRTGAYRPAPNLMSFPMTKVLFVVVPGVTIGASISKYGAAFLEEHDIFVPSDDDDD</sequence>
<keyword evidence="5 14" id="KW-0109">Calcium transport</keyword>
<evidence type="ECO:0000256" key="7">
    <source>
        <dbReference type="ARBA" id="ARBA00022792"/>
    </source>
</evidence>
<evidence type="ECO:0000313" key="16">
    <source>
        <dbReference type="Proteomes" id="UP000192247"/>
    </source>
</evidence>
<comment type="function">
    <text evidence="14">Essential regulatory subunit of the mitochondrial calcium uniporter complex (uniplex), a complex that mediates calcium uptake into mitochondria.</text>
</comment>
<keyword evidence="7 14" id="KW-0999">Mitochondrion inner membrane</keyword>
<gene>
    <name evidence="15" type="ORF">BIW11_13422</name>
</gene>
<dbReference type="EMBL" id="MNPL01028237">
    <property type="protein sequence ID" value="OQR67600.1"/>
    <property type="molecule type" value="Genomic_DNA"/>
</dbReference>
<keyword evidence="12 14" id="KW-0496">Mitochondrion</keyword>
<accession>A0A1V9X1S2</accession>
<evidence type="ECO:0000313" key="15">
    <source>
        <dbReference type="EMBL" id="OQR67600.1"/>
    </source>
</evidence>
<dbReference type="Pfam" id="PF10161">
    <property type="entry name" value="DDDD"/>
    <property type="match status" value="1"/>
</dbReference>
<evidence type="ECO:0000256" key="13">
    <source>
        <dbReference type="ARBA" id="ARBA00023136"/>
    </source>
</evidence>
<evidence type="ECO:0000256" key="3">
    <source>
        <dbReference type="ARBA" id="ARBA00022180"/>
    </source>
</evidence>
<evidence type="ECO:0000256" key="9">
    <source>
        <dbReference type="ARBA" id="ARBA00022946"/>
    </source>
</evidence>
<keyword evidence="8 14" id="KW-0106">Calcium</keyword>
<name>A0A1V9X1S2_9ACAR</name>
<keyword evidence="6" id="KW-0812">Transmembrane</keyword>
<dbReference type="GO" id="GO:0036444">
    <property type="term" value="P:calcium import into the mitochondrion"/>
    <property type="evidence" value="ECO:0007669"/>
    <property type="project" value="UniProtKB-UniRule"/>
</dbReference>
<organism evidence="15 16">
    <name type="scientific">Tropilaelaps mercedesae</name>
    <dbReference type="NCBI Taxonomy" id="418985"/>
    <lineage>
        <taxon>Eukaryota</taxon>
        <taxon>Metazoa</taxon>
        <taxon>Ecdysozoa</taxon>
        <taxon>Arthropoda</taxon>
        <taxon>Chelicerata</taxon>
        <taxon>Arachnida</taxon>
        <taxon>Acari</taxon>
        <taxon>Parasitiformes</taxon>
        <taxon>Mesostigmata</taxon>
        <taxon>Gamasina</taxon>
        <taxon>Dermanyssoidea</taxon>
        <taxon>Laelapidae</taxon>
        <taxon>Tropilaelaps</taxon>
    </lineage>
</organism>
<keyword evidence="4 14" id="KW-0813">Transport</keyword>
<dbReference type="InterPro" id="IPR018782">
    <property type="entry name" value="MCU_reg"/>
</dbReference>
<evidence type="ECO:0000256" key="5">
    <source>
        <dbReference type="ARBA" id="ARBA00022568"/>
    </source>
</evidence>
<evidence type="ECO:0000256" key="10">
    <source>
        <dbReference type="ARBA" id="ARBA00022989"/>
    </source>
</evidence>
<dbReference type="PANTHER" id="PTHR33904:SF1">
    <property type="entry name" value="ESSENTIAL MCU REGULATOR, MITOCHONDRIAL"/>
    <property type="match status" value="1"/>
</dbReference>
<evidence type="ECO:0000256" key="6">
    <source>
        <dbReference type="ARBA" id="ARBA00022692"/>
    </source>
</evidence>
<comment type="caution">
    <text evidence="15">The sequence shown here is derived from an EMBL/GenBank/DDBJ whole genome shotgun (WGS) entry which is preliminary data.</text>
</comment>
<evidence type="ECO:0000256" key="2">
    <source>
        <dbReference type="ARBA" id="ARBA00008958"/>
    </source>
</evidence>
<keyword evidence="11 14" id="KW-0406">Ion transport</keyword>
<protein>
    <recommendedName>
        <fullName evidence="3 14">Essential MCU regulator, mitochondrial</fullName>
    </recommendedName>
    <alternativeName>
        <fullName evidence="14">Single-pass membrane protein with aspartate-rich tail 1, mitochondrial</fullName>
    </alternativeName>
</protein>
<dbReference type="InParanoid" id="A0A1V9X1S2"/>
<comment type="similarity">
    <text evidence="2 14">Belongs to the SMDT1/EMRE family.</text>
</comment>
<evidence type="ECO:0000256" key="1">
    <source>
        <dbReference type="ARBA" id="ARBA00004434"/>
    </source>
</evidence>
<dbReference type="FunCoup" id="A0A1V9X1S2">
    <property type="interactions" value="140"/>
</dbReference>
<evidence type="ECO:0000256" key="11">
    <source>
        <dbReference type="ARBA" id="ARBA00023065"/>
    </source>
</evidence>
<dbReference type="GO" id="GO:0051560">
    <property type="term" value="P:mitochondrial calcium ion homeostasis"/>
    <property type="evidence" value="ECO:0007669"/>
    <property type="project" value="UniProtKB-UniRule"/>
</dbReference>